<name>A0A0J7B572_COCIT</name>
<evidence type="ECO:0000313" key="2">
    <source>
        <dbReference type="EMBL" id="KMP05022.1"/>
    </source>
</evidence>
<gene>
    <name evidence="2" type="ORF">CIRG_04703</name>
</gene>
<dbReference type="AlphaFoldDB" id="A0A0J7B572"/>
<proteinExistence type="predicted"/>
<evidence type="ECO:0000256" key="1">
    <source>
        <dbReference type="SAM" id="MobiDB-lite"/>
    </source>
</evidence>
<accession>A0A0J7B572</accession>
<feature type="compositionally biased region" description="Basic and acidic residues" evidence="1">
    <location>
        <begin position="54"/>
        <end position="64"/>
    </location>
</feature>
<feature type="compositionally biased region" description="Acidic residues" evidence="1">
    <location>
        <begin position="122"/>
        <end position="133"/>
    </location>
</feature>
<feature type="compositionally biased region" description="Basic and acidic residues" evidence="1">
    <location>
        <begin position="78"/>
        <end position="101"/>
    </location>
</feature>
<evidence type="ECO:0000313" key="3">
    <source>
        <dbReference type="Proteomes" id="UP000054565"/>
    </source>
</evidence>
<feature type="region of interest" description="Disordered" evidence="1">
    <location>
        <begin position="1"/>
        <end position="133"/>
    </location>
</feature>
<protein>
    <submittedName>
        <fullName evidence="2">Uncharacterized protein</fullName>
    </submittedName>
</protein>
<feature type="compositionally biased region" description="Basic and acidic residues" evidence="1">
    <location>
        <begin position="1"/>
        <end position="14"/>
    </location>
</feature>
<sequence>MHTRRREVDQDAFRQKRTQGVELEEQRDDREFKRSRANSERRMWSGSLGQIGHLKAERRGREDGAASETGLGVVMAEGKVEEGGREEHEKKVDDGKDKEYSEETGELRMSITEEEERRGKEEEEAEREEEEEE</sequence>
<organism evidence="2 3">
    <name type="scientific">Coccidioides immitis RMSCC 2394</name>
    <dbReference type="NCBI Taxonomy" id="404692"/>
    <lineage>
        <taxon>Eukaryota</taxon>
        <taxon>Fungi</taxon>
        <taxon>Dikarya</taxon>
        <taxon>Ascomycota</taxon>
        <taxon>Pezizomycotina</taxon>
        <taxon>Eurotiomycetes</taxon>
        <taxon>Eurotiomycetidae</taxon>
        <taxon>Onygenales</taxon>
        <taxon>Onygenaceae</taxon>
        <taxon>Coccidioides</taxon>
    </lineage>
</organism>
<reference evidence="3" key="1">
    <citation type="journal article" date="2010" name="Genome Res.">
        <title>Population genomic sequencing of Coccidioides fungi reveals recent hybridization and transposon control.</title>
        <authorList>
            <person name="Neafsey D.E."/>
            <person name="Barker B.M."/>
            <person name="Sharpton T.J."/>
            <person name="Stajich J.E."/>
            <person name="Park D.J."/>
            <person name="Whiston E."/>
            <person name="Hung C.-Y."/>
            <person name="McMahan C."/>
            <person name="White J."/>
            <person name="Sykes S."/>
            <person name="Heiman D."/>
            <person name="Young S."/>
            <person name="Zeng Q."/>
            <person name="Abouelleil A."/>
            <person name="Aftuck L."/>
            <person name="Bessette D."/>
            <person name="Brown A."/>
            <person name="FitzGerald M."/>
            <person name="Lui A."/>
            <person name="Macdonald J.P."/>
            <person name="Priest M."/>
            <person name="Orbach M.J."/>
            <person name="Galgiani J.N."/>
            <person name="Kirkland T.N."/>
            <person name="Cole G.T."/>
            <person name="Birren B.W."/>
            <person name="Henn M.R."/>
            <person name="Taylor J.W."/>
            <person name="Rounsley S.D."/>
        </authorList>
    </citation>
    <scope>NUCLEOTIDE SEQUENCE [LARGE SCALE GENOMIC DNA]</scope>
    <source>
        <strain evidence="3">RMSCC 2394</strain>
    </source>
</reference>
<dbReference type="EMBL" id="DS028095">
    <property type="protein sequence ID" value="KMP05022.1"/>
    <property type="molecule type" value="Genomic_DNA"/>
</dbReference>
<feature type="compositionally biased region" description="Basic and acidic residues" evidence="1">
    <location>
        <begin position="27"/>
        <end position="43"/>
    </location>
</feature>
<dbReference type="Proteomes" id="UP000054565">
    <property type="component" value="Unassembled WGS sequence"/>
</dbReference>